<protein>
    <submittedName>
        <fullName evidence="1">Uncharacterized protein</fullName>
    </submittedName>
</protein>
<dbReference type="EMBL" id="LT906555">
    <property type="protein sequence ID" value="SNW62301.1"/>
    <property type="molecule type" value="Genomic_DNA"/>
</dbReference>
<gene>
    <name evidence="1" type="ORF">ORPV_397</name>
</gene>
<sequence length="189" mass="21992">MGIDRLLDNIRNEGYKNINREVQDLAIGLIADNGLKFNKDAAKLLLFSMTSQKRVDDIVRCINKIYDEIITNEDNLSEEDKNNIYNGYYYISINPLIKNKIRHLDYSKIKGYGNKGVTMNDEFTLISGKCCELSKQMLDLTIKIDRLECDKRQPLELFELKDQYKKVCDEYKICSKKQTDMISSICSFD</sequence>
<name>A0A2I2L462_9VIRU</name>
<dbReference type="KEGG" id="vg:35382180"/>
<organism evidence="1">
    <name type="scientific">Orpheovirus IHUMI-LCC2</name>
    <dbReference type="NCBI Taxonomy" id="2023057"/>
    <lineage>
        <taxon>Viruses</taxon>
        <taxon>Varidnaviria</taxon>
        <taxon>Bamfordvirae</taxon>
        <taxon>Nucleocytoviricota</taxon>
        <taxon>Megaviricetes</taxon>
        <taxon>Pimascovirales</taxon>
        <taxon>Ocovirineae</taxon>
        <taxon>Orpheoviridae</taxon>
        <taxon>Alphaorpheovirus</taxon>
        <taxon>Alphaorpheovirus massiliense</taxon>
    </lineage>
</organism>
<proteinExistence type="predicted"/>
<accession>A0A2I2L462</accession>
<dbReference type="Proteomes" id="UP000236316">
    <property type="component" value="Segment"/>
</dbReference>
<evidence type="ECO:0000313" key="2">
    <source>
        <dbReference type="Proteomes" id="UP000236316"/>
    </source>
</evidence>
<evidence type="ECO:0000313" key="1">
    <source>
        <dbReference type="EMBL" id="SNW62301.1"/>
    </source>
</evidence>
<dbReference type="RefSeq" id="YP_009448603.1">
    <property type="nucleotide sequence ID" value="NC_036594.1"/>
</dbReference>
<reference evidence="1" key="1">
    <citation type="submission" date="2017-08" db="EMBL/GenBank/DDBJ databases">
        <authorList>
            <consortium name="Urmite Genomes"/>
        </authorList>
    </citation>
    <scope>NUCLEOTIDE SEQUENCE [LARGE SCALE GENOMIC DNA]</scope>
    <source>
        <strain evidence="1">IHUMI-LCC2</strain>
    </source>
</reference>
<dbReference type="GeneID" id="35382180"/>
<keyword evidence="2" id="KW-1185">Reference proteome</keyword>